<feature type="active site" description="Proton donor" evidence="5">
    <location>
        <position position="527"/>
    </location>
</feature>
<accession>A0A0D2EKT6</accession>
<organism evidence="9 10">
    <name type="scientific">Exophiala xenobiotica</name>
    <dbReference type="NCBI Taxonomy" id="348802"/>
    <lineage>
        <taxon>Eukaryota</taxon>
        <taxon>Fungi</taxon>
        <taxon>Dikarya</taxon>
        <taxon>Ascomycota</taxon>
        <taxon>Pezizomycotina</taxon>
        <taxon>Eurotiomycetes</taxon>
        <taxon>Chaetothyriomycetidae</taxon>
        <taxon>Chaetothyriales</taxon>
        <taxon>Herpotrichiellaceae</taxon>
        <taxon>Exophiala</taxon>
    </lineage>
</organism>
<dbReference type="InterPro" id="IPR036188">
    <property type="entry name" value="FAD/NAD-bd_sf"/>
</dbReference>
<dbReference type="OrthoDB" id="269227at2759"/>
<evidence type="ECO:0000256" key="1">
    <source>
        <dbReference type="ARBA" id="ARBA00001974"/>
    </source>
</evidence>
<proteinExistence type="inferred from homology"/>
<reference evidence="9 10" key="1">
    <citation type="submission" date="2015-01" db="EMBL/GenBank/DDBJ databases">
        <title>The Genome Sequence of Exophiala xenobiotica CBS118157.</title>
        <authorList>
            <consortium name="The Broad Institute Genomics Platform"/>
            <person name="Cuomo C."/>
            <person name="de Hoog S."/>
            <person name="Gorbushina A."/>
            <person name="Stielow B."/>
            <person name="Teixiera M."/>
            <person name="Abouelleil A."/>
            <person name="Chapman S.B."/>
            <person name="Priest M."/>
            <person name="Young S.K."/>
            <person name="Wortman J."/>
            <person name="Nusbaum C."/>
            <person name="Birren B."/>
        </authorList>
    </citation>
    <scope>NUCLEOTIDE SEQUENCE [LARGE SCALE GENOMIC DNA]</scope>
    <source>
        <strain evidence="9 10">CBS 118157</strain>
    </source>
</reference>
<keyword evidence="4 6" id="KW-0274">FAD</keyword>
<dbReference type="PIRSF" id="PIRSF000137">
    <property type="entry name" value="Alcohol_oxidase"/>
    <property type="match status" value="1"/>
</dbReference>
<evidence type="ECO:0000256" key="5">
    <source>
        <dbReference type="PIRSR" id="PIRSR000137-1"/>
    </source>
</evidence>
<feature type="domain" description="Glucose-methanol-choline oxidoreductase N-terminal" evidence="7">
    <location>
        <begin position="78"/>
        <end position="333"/>
    </location>
</feature>
<protein>
    <recommendedName>
        <fullName evidence="11">Glucose-methanol-choline oxidoreductase N-terminal domain-containing protein</fullName>
    </recommendedName>
</protein>
<evidence type="ECO:0000259" key="8">
    <source>
        <dbReference type="Pfam" id="PF05199"/>
    </source>
</evidence>
<dbReference type="GO" id="GO:0050660">
    <property type="term" value="F:flavin adenine dinucleotide binding"/>
    <property type="evidence" value="ECO:0007669"/>
    <property type="project" value="InterPro"/>
</dbReference>
<feature type="binding site" evidence="6">
    <location>
        <begin position="27"/>
        <end position="28"/>
    </location>
    <ligand>
        <name>FAD</name>
        <dbReference type="ChEBI" id="CHEBI:57692"/>
    </ligand>
</feature>
<dbReference type="Proteomes" id="UP000054342">
    <property type="component" value="Unassembled WGS sequence"/>
</dbReference>
<dbReference type="HOGENOM" id="CLU_002865_6_3_1"/>
<comment type="cofactor">
    <cofactor evidence="1 6">
        <name>FAD</name>
        <dbReference type="ChEBI" id="CHEBI:57692"/>
    </cofactor>
</comment>
<evidence type="ECO:0000256" key="3">
    <source>
        <dbReference type="ARBA" id="ARBA00022630"/>
    </source>
</evidence>
<evidence type="ECO:0000256" key="6">
    <source>
        <dbReference type="PIRSR" id="PIRSR000137-2"/>
    </source>
</evidence>
<dbReference type="GO" id="GO:0016614">
    <property type="term" value="F:oxidoreductase activity, acting on CH-OH group of donors"/>
    <property type="evidence" value="ECO:0007669"/>
    <property type="project" value="InterPro"/>
</dbReference>
<dbReference type="Pfam" id="PF05199">
    <property type="entry name" value="GMC_oxred_C"/>
    <property type="match status" value="1"/>
</dbReference>
<evidence type="ECO:0000313" key="9">
    <source>
        <dbReference type="EMBL" id="KIW56028.1"/>
    </source>
</evidence>
<feature type="active site" description="Proton acceptor" evidence="5">
    <location>
        <position position="571"/>
    </location>
</feature>
<dbReference type="PANTHER" id="PTHR11552">
    <property type="entry name" value="GLUCOSE-METHANOL-CHOLINE GMC OXIDOREDUCTASE"/>
    <property type="match status" value="1"/>
</dbReference>
<evidence type="ECO:0000259" key="7">
    <source>
        <dbReference type="Pfam" id="PF00732"/>
    </source>
</evidence>
<name>A0A0D2EKT6_9EURO</name>
<dbReference type="SUPFAM" id="SSF51905">
    <property type="entry name" value="FAD/NAD(P)-binding domain"/>
    <property type="match status" value="1"/>
</dbReference>
<dbReference type="InterPro" id="IPR007867">
    <property type="entry name" value="GMC_OxRtase_C"/>
</dbReference>
<dbReference type="STRING" id="348802.A0A0D2EKT6"/>
<feature type="domain" description="Glucose-methanol-choline oxidoreductase C-terminal" evidence="8">
    <location>
        <begin position="448"/>
        <end position="580"/>
    </location>
</feature>
<dbReference type="InterPro" id="IPR012132">
    <property type="entry name" value="GMC_OxRdtase"/>
</dbReference>
<dbReference type="PANTHER" id="PTHR11552:SF147">
    <property type="entry name" value="CHOLINE DEHYDROGENASE, MITOCHONDRIAL"/>
    <property type="match status" value="1"/>
</dbReference>
<evidence type="ECO:0000256" key="4">
    <source>
        <dbReference type="ARBA" id="ARBA00022827"/>
    </source>
</evidence>
<dbReference type="SUPFAM" id="SSF54373">
    <property type="entry name" value="FAD-linked reductases, C-terminal domain"/>
    <property type="match status" value="1"/>
</dbReference>
<dbReference type="Pfam" id="PF00732">
    <property type="entry name" value="GMC_oxred_N"/>
    <property type="match status" value="1"/>
</dbReference>
<dbReference type="Gene3D" id="3.30.560.10">
    <property type="entry name" value="Glucose Oxidase, domain 3"/>
    <property type="match status" value="1"/>
</dbReference>
<dbReference type="Gene3D" id="3.50.50.60">
    <property type="entry name" value="FAD/NAD(P)-binding domain"/>
    <property type="match status" value="1"/>
</dbReference>
<keyword evidence="10" id="KW-1185">Reference proteome</keyword>
<dbReference type="InterPro" id="IPR000172">
    <property type="entry name" value="GMC_OxRdtase_N"/>
</dbReference>
<keyword evidence="3" id="KW-0285">Flavoprotein</keyword>
<evidence type="ECO:0000256" key="2">
    <source>
        <dbReference type="ARBA" id="ARBA00010790"/>
    </source>
</evidence>
<dbReference type="EMBL" id="KN847319">
    <property type="protein sequence ID" value="KIW56028.1"/>
    <property type="molecule type" value="Genomic_DNA"/>
</dbReference>
<comment type="similarity">
    <text evidence="2">Belongs to the GMC oxidoreductase family.</text>
</comment>
<dbReference type="AlphaFoldDB" id="A0A0D2EKT6"/>
<evidence type="ECO:0000313" key="10">
    <source>
        <dbReference type="Proteomes" id="UP000054342"/>
    </source>
</evidence>
<sequence length="600" mass="64677">MGVPGLGIRIKTRAGRSCTIAAITRGTSGCLIASRLALDLPECRILLVEAGSDDSTDPANLVPGLTKPKFGSADGNWLYQTAPQSELRNRQIVYPRGRGLGGCSANNFMAWVKGPSADYDDWARLVDDPWWQWESVKDVLNTLEDFRPGCPPGLEKYAKPTPGAHGRGGPIAVQFNPVWQDLIVHCLEASEEAGHALNPDNNDGDPIGFAVAQFSVGDGVRVTSANAFLGQAQRQRLSNLTILNNTLCSRVLFQATKAAGVELVPSKLSSSSGGAQRAVCIGVKQEVILAAGTFQSAQLLLLSGIGPKADLEALSIPVVVESPAVGQNIRDHSAFACEYIVNPEIAGHNQLLNSPELLKVAGEEYALSKTGPMAVFGASAALIFPRLPAVLSSNEFNQVDKATQGFLEKPTRPSTEIWMHSGPLFYTGPCPPDASVLVIEGLNQNCLSEGHLKLRSRSPYDLPLVDPRYLNHPLDHRVAIETVRETLRLVRTDALSKIIQKPLLAPAGDSEADLDNFIRDNLTQGFHSMGSCVMGRSDDPRRVVNSQFEVEGIQGLRVADMSVCPILTCNHTQVNAYLIGWRCAELVVQKAKESTARARL</sequence>
<gene>
    <name evidence="9" type="ORF">PV05_04728</name>
</gene>
<evidence type="ECO:0008006" key="11">
    <source>
        <dbReference type="Google" id="ProtNLM"/>
    </source>
</evidence>
<dbReference type="RefSeq" id="XP_013316612.1">
    <property type="nucleotide sequence ID" value="XM_013461158.1"/>
</dbReference>
<dbReference type="GeneID" id="25326636"/>